<dbReference type="GO" id="GO:0008171">
    <property type="term" value="F:O-methyltransferase activity"/>
    <property type="evidence" value="ECO:0007669"/>
    <property type="project" value="InterPro"/>
</dbReference>
<evidence type="ECO:0000256" key="3">
    <source>
        <dbReference type="ARBA" id="ARBA00022691"/>
    </source>
</evidence>
<keyword evidence="5" id="KW-1185">Reference proteome</keyword>
<evidence type="ECO:0000256" key="1">
    <source>
        <dbReference type="ARBA" id="ARBA00022603"/>
    </source>
</evidence>
<dbReference type="AlphaFoldDB" id="A0AB40B2G4"/>
<evidence type="ECO:0000313" key="5">
    <source>
        <dbReference type="Proteomes" id="UP001515500"/>
    </source>
</evidence>
<keyword evidence="3" id="KW-0949">S-adenosyl-L-methionine</keyword>
<evidence type="ECO:0000259" key="4">
    <source>
        <dbReference type="Pfam" id="PF00891"/>
    </source>
</evidence>
<dbReference type="GeneID" id="120257579"/>
<accession>A0AB40B2G4</accession>
<dbReference type="InterPro" id="IPR029063">
    <property type="entry name" value="SAM-dependent_MTases_sf"/>
</dbReference>
<protein>
    <submittedName>
        <fullName evidence="6">Caffeic acid 3-O-methyltransferase 2-like</fullName>
    </submittedName>
</protein>
<organism evidence="5 6">
    <name type="scientific">Dioscorea cayennensis subsp. rotundata</name>
    <name type="common">White Guinea yam</name>
    <name type="synonym">Dioscorea rotundata</name>
    <dbReference type="NCBI Taxonomy" id="55577"/>
    <lineage>
        <taxon>Eukaryota</taxon>
        <taxon>Viridiplantae</taxon>
        <taxon>Streptophyta</taxon>
        <taxon>Embryophyta</taxon>
        <taxon>Tracheophyta</taxon>
        <taxon>Spermatophyta</taxon>
        <taxon>Magnoliopsida</taxon>
        <taxon>Liliopsida</taxon>
        <taxon>Dioscoreales</taxon>
        <taxon>Dioscoreaceae</taxon>
        <taxon>Dioscorea</taxon>
    </lineage>
</organism>
<reference evidence="6" key="1">
    <citation type="submission" date="2025-08" db="UniProtKB">
        <authorList>
            <consortium name="RefSeq"/>
        </authorList>
    </citation>
    <scope>IDENTIFICATION</scope>
</reference>
<sequence>MIEPDVLGDHDMHWARSLALAGRDRVKDLNQSNLEAHEVLDRMLRTNIKHAVLDGSVPFAKANGMTIYEHEDKDPHFSELFNETMFNRTTMYMKKMLENYKGFESINVLVDVGGGHGGILSIILSNYPHIKAINFDLHHVVSKAKTIQGVEFVGGDMFVSVPSGSDAIFMKVY</sequence>
<name>A0AB40B2G4_DIOCR</name>
<gene>
    <name evidence="6" type="primary">LOC120257579</name>
</gene>
<keyword evidence="1" id="KW-0489">Methyltransferase</keyword>
<dbReference type="GO" id="GO:0032259">
    <property type="term" value="P:methylation"/>
    <property type="evidence" value="ECO:0007669"/>
    <property type="project" value="UniProtKB-KW"/>
</dbReference>
<dbReference type="PANTHER" id="PTHR11746">
    <property type="entry name" value="O-METHYLTRANSFERASE"/>
    <property type="match status" value="1"/>
</dbReference>
<feature type="domain" description="O-methyltransferase C-terminal" evidence="4">
    <location>
        <begin position="48"/>
        <end position="171"/>
    </location>
</feature>
<dbReference type="RefSeq" id="XP_039120963.1">
    <property type="nucleotide sequence ID" value="XM_039265029.1"/>
</dbReference>
<dbReference type="Gene3D" id="3.40.50.150">
    <property type="entry name" value="Vaccinia Virus protein VP39"/>
    <property type="match status" value="1"/>
</dbReference>
<dbReference type="SUPFAM" id="SSF53335">
    <property type="entry name" value="S-adenosyl-L-methionine-dependent methyltransferases"/>
    <property type="match status" value="1"/>
</dbReference>
<dbReference type="InterPro" id="IPR016461">
    <property type="entry name" value="COMT-like"/>
</dbReference>
<evidence type="ECO:0000256" key="2">
    <source>
        <dbReference type="ARBA" id="ARBA00022679"/>
    </source>
</evidence>
<dbReference type="InterPro" id="IPR001077">
    <property type="entry name" value="COMT_C"/>
</dbReference>
<dbReference type="PROSITE" id="PS51683">
    <property type="entry name" value="SAM_OMT_II"/>
    <property type="match status" value="1"/>
</dbReference>
<evidence type="ECO:0000313" key="6">
    <source>
        <dbReference type="RefSeq" id="XP_039120963.1"/>
    </source>
</evidence>
<proteinExistence type="predicted"/>
<dbReference type="Proteomes" id="UP001515500">
    <property type="component" value="Unplaced"/>
</dbReference>
<keyword evidence="2" id="KW-0808">Transferase</keyword>
<dbReference type="Pfam" id="PF00891">
    <property type="entry name" value="Methyltransf_2"/>
    <property type="match status" value="1"/>
</dbReference>